<gene>
    <name evidence="1" type="ORF">RRG08_032040</name>
</gene>
<dbReference type="EMBL" id="JAWDGP010007454">
    <property type="protein sequence ID" value="KAK3717559.1"/>
    <property type="molecule type" value="Genomic_DNA"/>
</dbReference>
<evidence type="ECO:0000313" key="1">
    <source>
        <dbReference type="EMBL" id="KAK3717559.1"/>
    </source>
</evidence>
<dbReference type="AlphaFoldDB" id="A0AAE1CNG4"/>
<keyword evidence="2" id="KW-1185">Reference proteome</keyword>
<sequence>MAVLGKRRGREVERVEDNRFIFVSDTECSASSARREIAASLTLPFYGLAIALSTKIDQESQKWAMPLLKKDFLGYNWKQGQGSELYAILPAIVQPRCPWQKRSTEYGPTSSVSWLVRRFHARKNMTILDALGLTLAPIRPLSELCTETADILQLKRFIANSMILYYTERAAGRI</sequence>
<organism evidence="1 2">
    <name type="scientific">Elysia crispata</name>
    <name type="common">lettuce slug</name>
    <dbReference type="NCBI Taxonomy" id="231223"/>
    <lineage>
        <taxon>Eukaryota</taxon>
        <taxon>Metazoa</taxon>
        <taxon>Spiralia</taxon>
        <taxon>Lophotrochozoa</taxon>
        <taxon>Mollusca</taxon>
        <taxon>Gastropoda</taxon>
        <taxon>Heterobranchia</taxon>
        <taxon>Euthyneura</taxon>
        <taxon>Panpulmonata</taxon>
        <taxon>Sacoglossa</taxon>
        <taxon>Placobranchoidea</taxon>
        <taxon>Plakobranchidae</taxon>
        <taxon>Elysia</taxon>
    </lineage>
</organism>
<reference evidence="1" key="1">
    <citation type="journal article" date="2023" name="G3 (Bethesda)">
        <title>A reference genome for the long-term kleptoplast-retaining sea slug Elysia crispata morphotype clarki.</title>
        <authorList>
            <person name="Eastman K.E."/>
            <person name="Pendleton A.L."/>
            <person name="Shaikh M.A."/>
            <person name="Suttiyut T."/>
            <person name="Ogas R."/>
            <person name="Tomko P."/>
            <person name="Gavelis G."/>
            <person name="Widhalm J.R."/>
            <person name="Wisecaver J.H."/>
        </authorList>
    </citation>
    <scope>NUCLEOTIDE SEQUENCE</scope>
    <source>
        <strain evidence="1">ECLA1</strain>
    </source>
</reference>
<accession>A0AAE1CNG4</accession>
<protein>
    <submittedName>
        <fullName evidence="1">Uncharacterized protein</fullName>
    </submittedName>
</protein>
<name>A0AAE1CNG4_9GAST</name>
<proteinExistence type="predicted"/>
<evidence type="ECO:0000313" key="2">
    <source>
        <dbReference type="Proteomes" id="UP001283361"/>
    </source>
</evidence>
<comment type="caution">
    <text evidence="1">The sequence shown here is derived from an EMBL/GenBank/DDBJ whole genome shotgun (WGS) entry which is preliminary data.</text>
</comment>
<dbReference type="Proteomes" id="UP001283361">
    <property type="component" value="Unassembled WGS sequence"/>
</dbReference>